<reference evidence="2 3" key="1">
    <citation type="submission" date="2017-09" db="EMBL/GenBank/DDBJ databases">
        <title>Large-scale bioinformatics analysis of Bacillus genomes uncovers conserved roles of natural products in bacterial physiology.</title>
        <authorList>
            <consortium name="Agbiome Team Llc"/>
            <person name="Bleich R.M."/>
            <person name="Kirk G.J."/>
            <person name="Santa Maria K.C."/>
            <person name="Allen S.E."/>
            <person name="Farag S."/>
            <person name="Shank E.A."/>
            <person name="Bowers A."/>
        </authorList>
    </citation>
    <scope>NUCLEOTIDE SEQUENCE [LARGE SCALE GENOMIC DNA]</scope>
    <source>
        <strain evidence="2 3">AFS005140</strain>
    </source>
</reference>
<name>A0ABD6SKG9_BACTU</name>
<evidence type="ECO:0000313" key="3">
    <source>
        <dbReference type="Proteomes" id="UP000219897"/>
    </source>
</evidence>
<feature type="region of interest" description="Disordered" evidence="1">
    <location>
        <begin position="45"/>
        <end position="149"/>
    </location>
</feature>
<evidence type="ECO:0000313" key="2">
    <source>
        <dbReference type="EMBL" id="PER55562.1"/>
    </source>
</evidence>
<sequence length="1348" mass="152110">MALKEALKPKVASLSVGLILGTSILSPVVNAETLGTDNVQNASKAVQQIEDSDTKQKSEAESEARVKAQEKVKKEESEKQERERAEKERKLQEEHAKKEQADKERAEAEKQAEEKAKLERKAQEEQQAKEKAEADAKAEQERVEKEKAKEAELEAQKKVDEEALKQAKEIEEKDLKEMLDIEGDFFNGGEALPDHLRNPFHTVEFPRYYSFMASPRSFSAYSNPRFTPYDVPDPSGWGAVHGDNDQFNPQGGNNLSYNVYTEDAGNKEGLKVVQEKFPGKMSQRYLTFSGFAIQKGYSNHYEHNQRTYIGLVNSNGEEKFYSTEVQSSTDATRDFTYGYGTKYQPRQCRDDEYNQWSDEGCTMNYKGVGFKAHIPLDDLFGDAKRGNYERSYKVKIYHMVKGNGGSGSPHFVWNWVKVPINKLDLGSYTSFNEATGVIDFKSGRGTNSAQVNTPDHIRRTAPASAGGDCPIGTPCRYFKQGVNYPIIGTDQTRTVVWYKYGKQGNEPNDSWGQSQYFKLTGEPATITFRTNSNLEPVKDAKVKVKYVFKGSGQVYKEELHNAVRGKKYELSVPRNTDLGTVRSNEYVDTMEKYGKGVYGKDSFVTDGNGGVAFVNQTQNYTIVPDTEKVEEATFYVEKNENPNRTWASRVMYNSSYAEPLLFKNNDGTGYLRSGVSEVRYFDTPVLVQYIDADTKEVIREAGTRVIPYGSITLAPVPSGKYFGGGTAYLSMPENKEVTVKSGYVHPGNEAPKQVVVKYYYKKAKPDPSDVVDNHENVPTYTNVDYSWFLEKDTSESKSKLVVQSLLANKFTDSFYAVRNVQKVVETADDKEHKGIISEKTKNGFQIIADDKNGDGHSDATSGGQAVNGVPNVKEINLDSKKEFEPNDLKGRKLSYKYELEGTHTYYNRYVCTWYDNVYDKDGNKTEDTVCVSWSFVERIPLWGDGTDKVSLSYWDKQKIRKEKINFADNLDVDHKYGEDVQFYQKKVKLTTGRKARIYRASTEANVYTKREATEEITGDGMLLFNQYPTQDRVAVFPTQQPIDIGGKIYYKQTDTLGDKSKGGLTADQISYDRNMLYVDKNGNRTKDKSKDADGRANNGVSGFYVGDVDKNLKEQLHVVKTQGSPEKDRKGDKANFFKLPVSISGTNGQFTVRTSDDYYVFSKTGFQFAYPKLAYNSDYPASDIRVERANYAKKEYEKAFGVKTDDTIVNHTQPSSKYYMPIAVDTKGDAKYGFTQMKPNEIQETELTIGSLGLNDVVINIPFKFKFDSYLVGSTMDRDKNGKDVVYVAEQNEGISKGVNYDQGYTVRSKDMEKVQNSVGNVEDVKVNTFRNGNTDGLRKALRDVGIR</sequence>
<accession>A0ABD6SKG9</accession>
<organism evidence="2 3">
    <name type="scientific">Bacillus thuringiensis</name>
    <dbReference type="NCBI Taxonomy" id="1428"/>
    <lineage>
        <taxon>Bacteria</taxon>
        <taxon>Bacillati</taxon>
        <taxon>Bacillota</taxon>
        <taxon>Bacilli</taxon>
        <taxon>Bacillales</taxon>
        <taxon>Bacillaceae</taxon>
        <taxon>Bacillus</taxon>
        <taxon>Bacillus cereus group</taxon>
    </lineage>
</organism>
<protein>
    <submittedName>
        <fullName evidence="2">Uncharacterized protein</fullName>
    </submittedName>
</protein>
<dbReference type="RefSeq" id="WP_098316914.1">
    <property type="nucleotide sequence ID" value="NZ_NTYF01000023.1"/>
</dbReference>
<gene>
    <name evidence="2" type="ORF">CN495_07355</name>
</gene>
<proteinExistence type="predicted"/>
<dbReference type="EMBL" id="NTYF01000023">
    <property type="protein sequence ID" value="PER55562.1"/>
    <property type="molecule type" value="Genomic_DNA"/>
</dbReference>
<evidence type="ECO:0000256" key="1">
    <source>
        <dbReference type="SAM" id="MobiDB-lite"/>
    </source>
</evidence>
<dbReference type="Proteomes" id="UP000219897">
    <property type="component" value="Unassembled WGS sequence"/>
</dbReference>
<comment type="caution">
    <text evidence="2">The sequence shown here is derived from an EMBL/GenBank/DDBJ whole genome shotgun (WGS) entry which is preliminary data.</text>
</comment>
<feature type="compositionally biased region" description="Basic and acidic residues" evidence="1">
    <location>
        <begin position="52"/>
        <end position="149"/>
    </location>
</feature>